<sequence>MSRCNHARVIITGSDSRSSACYWQTSCSNSKRRVEQALTK</sequence>
<organism evidence="1 2">
    <name type="scientific">Caballeronia sordidicola</name>
    <name type="common">Burkholderia sordidicola</name>
    <dbReference type="NCBI Taxonomy" id="196367"/>
    <lineage>
        <taxon>Bacteria</taxon>
        <taxon>Pseudomonadati</taxon>
        <taxon>Pseudomonadota</taxon>
        <taxon>Betaproteobacteria</taxon>
        <taxon>Burkholderiales</taxon>
        <taxon>Burkholderiaceae</taxon>
        <taxon>Caballeronia</taxon>
    </lineage>
</organism>
<proteinExistence type="predicted"/>
<name>A0A242MGI2_CABSO</name>
<dbReference type="EMBL" id="NBTY01000139">
    <property type="protein sequence ID" value="OTP70413.1"/>
    <property type="molecule type" value="Genomic_DNA"/>
</dbReference>
<evidence type="ECO:0000313" key="2">
    <source>
        <dbReference type="Proteomes" id="UP000194546"/>
    </source>
</evidence>
<dbReference type="Proteomes" id="UP000194546">
    <property type="component" value="Unassembled WGS sequence"/>
</dbReference>
<protein>
    <submittedName>
        <fullName evidence="1">Uncharacterized protein</fullName>
    </submittedName>
</protein>
<reference evidence="1 2" key="1">
    <citation type="submission" date="2017-03" db="EMBL/GenBank/DDBJ databases">
        <title>Genome analysis of strain PAMC 26510.</title>
        <authorList>
            <person name="Oh H.-M."/>
            <person name="Yang J.-A."/>
        </authorList>
    </citation>
    <scope>NUCLEOTIDE SEQUENCE [LARGE SCALE GENOMIC DNA]</scope>
    <source>
        <strain evidence="1 2">PAMC 26510</strain>
    </source>
</reference>
<comment type="caution">
    <text evidence="1">The sequence shown here is derived from an EMBL/GenBank/DDBJ whole genome shotgun (WGS) entry which is preliminary data.</text>
</comment>
<evidence type="ECO:0000313" key="1">
    <source>
        <dbReference type="EMBL" id="OTP70413.1"/>
    </source>
</evidence>
<gene>
    <name evidence="1" type="ORF">PAMC26510_25435</name>
</gene>
<dbReference type="AlphaFoldDB" id="A0A242MGI2"/>
<accession>A0A242MGI2</accession>